<evidence type="ECO:0000313" key="1">
    <source>
        <dbReference type="EMBL" id="ANJ75697.1"/>
    </source>
</evidence>
<dbReference type="STRING" id="190721.ACS15_5391"/>
<gene>
    <name evidence="1" type="ORF">A9Y76_24790</name>
</gene>
<protein>
    <submittedName>
        <fullName evidence="1">Uncharacterized protein</fullName>
    </submittedName>
</protein>
<sequence>MPVAATRTNLTINLAVADSCMINSQPPAAVSVQCLGASPSRISRGAAIPALPAQVEDAAISAHQQIVTVEF</sequence>
<keyword evidence="2" id="KW-1185">Reference proteome</keyword>
<proteinExistence type="predicted"/>
<dbReference type="Proteomes" id="UP000078572">
    <property type="component" value="Chromosome 2"/>
</dbReference>
<name>A0A192A5X8_9RALS</name>
<dbReference type="AlphaFoldDB" id="A0A192A5X8"/>
<accession>A0A192A5X8</accession>
<organism evidence="1 2">
    <name type="scientific">Ralstonia insidiosa</name>
    <dbReference type="NCBI Taxonomy" id="190721"/>
    <lineage>
        <taxon>Bacteria</taxon>
        <taxon>Pseudomonadati</taxon>
        <taxon>Pseudomonadota</taxon>
        <taxon>Betaproteobacteria</taxon>
        <taxon>Burkholderiales</taxon>
        <taxon>Burkholderiaceae</taxon>
        <taxon>Ralstonia</taxon>
    </lineage>
</organism>
<dbReference type="EMBL" id="CP016023">
    <property type="protein sequence ID" value="ANJ75697.1"/>
    <property type="molecule type" value="Genomic_DNA"/>
</dbReference>
<reference evidence="2" key="1">
    <citation type="submission" date="2016-06" db="EMBL/GenBank/DDBJ databases">
        <authorList>
            <person name="Xu Y."/>
            <person name="Nagy A."/>
            <person name="Yan X."/>
            <person name="Kim S.W."/>
            <person name="Haley B."/>
            <person name="Liu N.T."/>
            <person name="Nou X."/>
        </authorList>
    </citation>
    <scope>NUCLEOTIDE SEQUENCE [LARGE SCALE GENOMIC DNA]</scope>
    <source>
        <strain evidence="2">ATCC 49129</strain>
    </source>
</reference>
<evidence type="ECO:0000313" key="2">
    <source>
        <dbReference type="Proteomes" id="UP000078572"/>
    </source>
</evidence>